<evidence type="ECO:0000259" key="2">
    <source>
        <dbReference type="PROSITE" id="PS50404"/>
    </source>
</evidence>
<evidence type="ECO:0000313" key="4">
    <source>
        <dbReference type="Proteomes" id="UP000242146"/>
    </source>
</evidence>
<evidence type="ECO:0000313" key="3">
    <source>
        <dbReference type="EMBL" id="ORX52484.1"/>
    </source>
</evidence>
<accession>A0A1X2GFG6</accession>
<dbReference type="InterPro" id="IPR036249">
    <property type="entry name" value="Thioredoxin-like_sf"/>
</dbReference>
<dbReference type="InterPro" id="IPR036282">
    <property type="entry name" value="Glutathione-S-Trfase_C_sf"/>
</dbReference>
<dbReference type="PANTHER" id="PTHR44051">
    <property type="entry name" value="GLUTATHIONE S-TRANSFERASE-RELATED"/>
    <property type="match status" value="1"/>
</dbReference>
<dbReference type="Proteomes" id="UP000242146">
    <property type="component" value="Unassembled WGS sequence"/>
</dbReference>
<name>A0A1X2GFG6_9FUNG</name>
<dbReference type="STRING" id="101127.A0A1X2GFG6"/>
<dbReference type="EMBL" id="MCGT01000018">
    <property type="protein sequence ID" value="ORX52484.1"/>
    <property type="molecule type" value="Genomic_DNA"/>
</dbReference>
<reference evidence="3 4" key="1">
    <citation type="submission" date="2016-07" db="EMBL/GenBank/DDBJ databases">
        <title>Pervasive Adenine N6-methylation of Active Genes in Fungi.</title>
        <authorList>
            <consortium name="DOE Joint Genome Institute"/>
            <person name="Mondo S.J."/>
            <person name="Dannebaum R.O."/>
            <person name="Kuo R.C."/>
            <person name="Labutti K."/>
            <person name="Haridas S."/>
            <person name="Kuo A."/>
            <person name="Salamov A."/>
            <person name="Ahrendt S.R."/>
            <person name="Lipzen A."/>
            <person name="Sullivan W."/>
            <person name="Andreopoulos W.B."/>
            <person name="Clum A."/>
            <person name="Lindquist E."/>
            <person name="Daum C."/>
            <person name="Ramamoorthy G.K."/>
            <person name="Gryganskyi A."/>
            <person name="Culley D."/>
            <person name="Magnuson J.K."/>
            <person name="James T.Y."/>
            <person name="O'Malley M.A."/>
            <person name="Stajich J.E."/>
            <person name="Spatafora J.W."/>
            <person name="Visel A."/>
            <person name="Grigoriev I.V."/>
        </authorList>
    </citation>
    <scope>NUCLEOTIDE SEQUENCE [LARGE SCALE GENOMIC DNA]</scope>
    <source>
        <strain evidence="3 4">NRRL 3301</strain>
    </source>
</reference>
<dbReference type="Gene3D" id="3.40.30.10">
    <property type="entry name" value="Glutaredoxin"/>
    <property type="match status" value="1"/>
</dbReference>
<dbReference type="AlphaFoldDB" id="A0A1X2GFG6"/>
<dbReference type="Pfam" id="PF13409">
    <property type="entry name" value="GST_N_2"/>
    <property type="match status" value="1"/>
</dbReference>
<sequence length="245" mass="28576">MSPPIVFYDLELDTPNEIWSPNTARTRVCLNIKKIPFETRWLTFFDVQTVIPELTQNGVAPTVPVIVDKAHGDKVVQESWEIARYLDEAFPEAPKLIGDHEPLFFFFNRFVFNDLMMNIHSLVVLKVHNKCTPKELQDWFRKGREEIYKRKLEDFTKDEDSIIKEIKHIMRFINMTLRKYPFLAGDRPTFADATVAGAFIFLKALRPELFGPVLLDAIPRSDAVRKWWDRMLPYTDLDSAPSSNL</sequence>
<dbReference type="PANTHER" id="PTHR44051:SF8">
    <property type="entry name" value="GLUTATHIONE S-TRANSFERASE GSTA"/>
    <property type="match status" value="1"/>
</dbReference>
<dbReference type="PROSITE" id="PS50404">
    <property type="entry name" value="GST_NTER"/>
    <property type="match status" value="1"/>
</dbReference>
<dbReference type="Gene3D" id="1.20.1050.10">
    <property type="match status" value="1"/>
</dbReference>
<comment type="caution">
    <text evidence="3">The sequence shown here is derived from an EMBL/GenBank/DDBJ whole genome shotgun (WGS) entry which is preliminary data.</text>
</comment>
<dbReference type="SUPFAM" id="SSF47616">
    <property type="entry name" value="GST C-terminal domain-like"/>
    <property type="match status" value="1"/>
</dbReference>
<dbReference type="SUPFAM" id="SSF52833">
    <property type="entry name" value="Thioredoxin-like"/>
    <property type="match status" value="1"/>
</dbReference>
<evidence type="ECO:0000256" key="1">
    <source>
        <dbReference type="ARBA" id="ARBA00007409"/>
    </source>
</evidence>
<dbReference type="OrthoDB" id="4951845at2759"/>
<dbReference type="InterPro" id="IPR004045">
    <property type="entry name" value="Glutathione_S-Trfase_N"/>
</dbReference>
<feature type="domain" description="GST N-terminal" evidence="2">
    <location>
        <begin position="10"/>
        <end position="94"/>
    </location>
</feature>
<dbReference type="Pfam" id="PF22041">
    <property type="entry name" value="GST_C_7"/>
    <property type="match status" value="1"/>
</dbReference>
<keyword evidence="4" id="KW-1185">Reference proteome</keyword>
<gene>
    <name evidence="3" type="ORF">DM01DRAFT_1391777</name>
</gene>
<dbReference type="InterPro" id="IPR054416">
    <property type="entry name" value="GST_UstS-like_C"/>
</dbReference>
<proteinExistence type="inferred from homology"/>
<protein>
    <recommendedName>
        <fullName evidence="2">GST N-terminal domain-containing protein</fullName>
    </recommendedName>
</protein>
<organism evidence="3 4">
    <name type="scientific">Hesseltinella vesiculosa</name>
    <dbReference type="NCBI Taxonomy" id="101127"/>
    <lineage>
        <taxon>Eukaryota</taxon>
        <taxon>Fungi</taxon>
        <taxon>Fungi incertae sedis</taxon>
        <taxon>Mucoromycota</taxon>
        <taxon>Mucoromycotina</taxon>
        <taxon>Mucoromycetes</taxon>
        <taxon>Mucorales</taxon>
        <taxon>Cunninghamellaceae</taxon>
        <taxon>Hesseltinella</taxon>
    </lineage>
</organism>
<comment type="similarity">
    <text evidence="1">Belongs to the GST superfamily.</text>
</comment>